<dbReference type="PANTHER" id="PTHR47019">
    <property type="entry name" value="LIPID II FLIPPASE MURJ"/>
    <property type="match status" value="1"/>
</dbReference>
<evidence type="ECO:0000256" key="11">
    <source>
        <dbReference type="SAM" id="MobiDB-lite"/>
    </source>
</evidence>
<dbReference type="InterPro" id="IPR051050">
    <property type="entry name" value="Lipid_II_flippase_MurJ/MviN"/>
</dbReference>
<keyword evidence="2 10" id="KW-1003">Cell membrane</keyword>
<feature type="transmembrane region" description="Helical" evidence="10">
    <location>
        <begin position="344"/>
        <end position="367"/>
    </location>
</feature>
<evidence type="ECO:0000256" key="8">
    <source>
        <dbReference type="ARBA" id="ARBA00060041"/>
    </source>
</evidence>
<evidence type="ECO:0000313" key="12">
    <source>
        <dbReference type="EMBL" id="BDG02322.1"/>
    </source>
</evidence>
<evidence type="ECO:0000256" key="6">
    <source>
        <dbReference type="ARBA" id="ARBA00022989"/>
    </source>
</evidence>
<dbReference type="PANTHER" id="PTHR47019:SF1">
    <property type="entry name" value="LIPID II FLIPPASE MURJ"/>
    <property type="match status" value="1"/>
</dbReference>
<evidence type="ECO:0000256" key="2">
    <source>
        <dbReference type="ARBA" id="ARBA00022475"/>
    </source>
</evidence>
<keyword evidence="10" id="KW-0813">Transport</keyword>
<dbReference type="NCBIfam" id="TIGR01695">
    <property type="entry name" value="murJ_mviN"/>
    <property type="match status" value="1"/>
</dbReference>
<keyword evidence="3 10" id="KW-0812">Transmembrane</keyword>
<comment type="similarity">
    <text evidence="9 10">Belongs to the MurJ/MviN family.</text>
</comment>
<comment type="pathway">
    <text evidence="10">Cell wall biogenesis; peptidoglycan biosynthesis.</text>
</comment>
<dbReference type="CDD" id="cd13123">
    <property type="entry name" value="MATE_MurJ_like"/>
    <property type="match status" value="1"/>
</dbReference>
<sequence length="569" mass="58711">MLRGAAVPPVPPAAPEPAPGVAVPAEPRRGSGRHAFLVAAGILLSRVVGLVRQRVFAHALGSGVVAGVFSAALRIPNLLQNMLGEGILSSSFIPVYAHLLARGEREEAEHVAGAVAGLLTAVTALLVVAGILAAPALVQVITPGLSGAEQALAIRFVRILFPATATLVLSAWCLGILNSHHRFFLSYAAPVANNVAVIAVLVAGAGRVDDARLGGWVAWGYVVGAVLQVGVQVPSVLALVGRLRPSISVARQSVRTVLGNFAPALVGRGVVQLSAFVDTIYASYVGTRGLATLGYQQTLYLLPISLFGMAISASELPAMSAAVGTPAAVAAALRTRLDAALQRLAFFVVPSAAAFVAIGDVLAGALFQTGKQTAADTRYLWLVLMGSAVGLVAAAKGRVYASSFYALRDTRTPLRFAVVRLALTASLAWWSAVKMPDLLGVPREAGLVGITATTGLAAWVEYALLRRALARRIGKTGVPGRRMALLWGAAAVAGGAALATKVALVRWRGAMPGLASDWGGAFLPPPRMHPVLAALPIVGAFAVVYLGLVLVLTPGGAAALPGFRRRVRR</sequence>
<keyword evidence="6 10" id="KW-1133">Transmembrane helix</keyword>
<dbReference type="PRINTS" id="PR01806">
    <property type="entry name" value="VIRFACTRMVIN"/>
</dbReference>
<evidence type="ECO:0000256" key="1">
    <source>
        <dbReference type="ARBA" id="ARBA00004651"/>
    </source>
</evidence>
<accession>A0ABM7WS60</accession>
<feature type="transmembrane region" description="Helical" evidence="10">
    <location>
        <begin position="113"/>
        <end position="136"/>
    </location>
</feature>
<evidence type="ECO:0000256" key="3">
    <source>
        <dbReference type="ARBA" id="ARBA00022692"/>
    </source>
</evidence>
<feature type="transmembrane region" description="Helical" evidence="10">
    <location>
        <begin position="218"/>
        <end position="240"/>
    </location>
</feature>
<evidence type="ECO:0000313" key="13">
    <source>
        <dbReference type="Proteomes" id="UP001162891"/>
    </source>
</evidence>
<dbReference type="HAMAP" id="MF_02078">
    <property type="entry name" value="MurJ_MviN"/>
    <property type="match status" value="1"/>
</dbReference>
<feature type="transmembrane region" description="Helical" evidence="10">
    <location>
        <begin position="156"/>
        <end position="177"/>
    </location>
</feature>
<proteinExistence type="inferred from homology"/>
<protein>
    <recommendedName>
        <fullName evidence="10">Probable lipid II flippase MurJ</fullName>
    </recommendedName>
</protein>
<keyword evidence="4 10" id="KW-0133">Cell shape</keyword>
<dbReference type="Proteomes" id="UP001162891">
    <property type="component" value="Chromosome"/>
</dbReference>
<keyword evidence="5 10" id="KW-0573">Peptidoglycan synthesis</keyword>
<feature type="transmembrane region" description="Helical" evidence="10">
    <location>
        <begin position="379"/>
        <end position="401"/>
    </location>
</feature>
<evidence type="ECO:0000256" key="9">
    <source>
        <dbReference type="ARBA" id="ARBA00061532"/>
    </source>
</evidence>
<feature type="transmembrane region" description="Helical" evidence="10">
    <location>
        <begin position="484"/>
        <end position="504"/>
    </location>
</feature>
<comment type="function">
    <text evidence="8 10">Involved in peptidoglycan biosynthesis. Transports lipid-linked peptidoglycan precursors from the inner to the outer leaflet of the cytoplasmic membrane.</text>
</comment>
<feature type="transmembrane region" description="Helical" evidence="10">
    <location>
        <begin position="55"/>
        <end position="76"/>
    </location>
</feature>
<evidence type="ECO:0000256" key="5">
    <source>
        <dbReference type="ARBA" id="ARBA00022984"/>
    </source>
</evidence>
<feature type="transmembrane region" description="Helical" evidence="10">
    <location>
        <begin position="445"/>
        <end position="464"/>
    </location>
</feature>
<comment type="subcellular location">
    <subcellularLocation>
        <location evidence="1 10">Cell membrane</location>
        <topology evidence="1 10">Multi-pass membrane protein</topology>
    </subcellularLocation>
</comment>
<feature type="transmembrane region" description="Helical" evidence="10">
    <location>
        <begin position="533"/>
        <end position="560"/>
    </location>
</feature>
<feature type="compositionally biased region" description="Pro residues" evidence="11">
    <location>
        <begin position="8"/>
        <end position="18"/>
    </location>
</feature>
<gene>
    <name evidence="12" type="primary">mviN</name>
    <name evidence="10" type="synonym">murJ</name>
    <name evidence="12" type="ORF">AMOR_13180</name>
</gene>
<organism evidence="12 13">
    <name type="scientific">Anaeromyxobacter oryzae</name>
    <dbReference type="NCBI Taxonomy" id="2918170"/>
    <lineage>
        <taxon>Bacteria</taxon>
        <taxon>Pseudomonadati</taxon>
        <taxon>Myxococcota</taxon>
        <taxon>Myxococcia</taxon>
        <taxon>Myxococcales</taxon>
        <taxon>Cystobacterineae</taxon>
        <taxon>Anaeromyxobacteraceae</taxon>
        <taxon>Anaeromyxobacter</taxon>
    </lineage>
</organism>
<keyword evidence="7 10" id="KW-0472">Membrane</keyword>
<feature type="transmembrane region" description="Helical" evidence="10">
    <location>
        <begin position="184"/>
        <end position="206"/>
    </location>
</feature>
<evidence type="ECO:0000256" key="10">
    <source>
        <dbReference type="HAMAP-Rule" id="MF_02078"/>
    </source>
</evidence>
<evidence type="ECO:0000256" key="7">
    <source>
        <dbReference type="ARBA" id="ARBA00023136"/>
    </source>
</evidence>
<reference evidence="13" key="1">
    <citation type="journal article" date="2022" name="Int. J. Syst. Evol. Microbiol.">
        <title>Anaeromyxobacter oryzae sp. nov., Anaeromyxobacter diazotrophicus sp. nov. and Anaeromyxobacter paludicola sp. nov., isolated from paddy soils.</title>
        <authorList>
            <person name="Itoh H."/>
            <person name="Xu Z."/>
            <person name="Mise K."/>
            <person name="Masuda Y."/>
            <person name="Ushijima N."/>
            <person name="Hayakawa C."/>
            <person name="Shiratori Y."/>
            <person name="Senoo K."/>
        </authorList>
    </citation>
    <scope>NUCLEOTIDE SEQUENCE [LARGE SCALE GENOMIC DNA]</scope>
    <source>
        <strain evidence="13">Red232</strain>
    </source>
</reference>
<dbReference type="EMBL" id="AP025591">
    <property type="protein sequence ID" value="BDG02322.1"/>
    <property type="molecule type" value="Genomic_DNA"/>
</dbReference>
<name>A0ABM7WS60_9BACT</name>
<feature type="transmembrane region" description="Helical" evidence="10">
    <location>
        <begin position="413"/>
        <end position="433"/>
    </location>
</feature>
<keyword evidence="13" id="KW-1185">Reference proteome</keyword>
<dbReference type="InterPro" id="IPR004268">
    <property type="entry name" value="MurJ"/>
</dbReference>
<dbReference type="Pfam" id="PF03023">
    <property type="entry name" value="MurJ"/>
    <property type="match status" value="1"/>
</dbReference>
<feature type="region of interest" description="Disordered" evidence="11">
    <location>
        <begin position="1"/>
        <end position="26"/>
    </location>
</feature>
<feature type="transmembrane region" description="Helical" evidence="10">
    <location>
        <begin position="82"/>
        <end position="101"/>
    </location>
</feature>
<evidence type="ECO:0000256" key="4">
    <source>
        <dbReference type="ARBA" id="ARBA00022960"/>
    </source>
</evidence>
<keyword evidence="10" id="KW-0961">Cell wall biogenesis/degradation</keyword>